<evidence type="ECO:0000313" key="2">
    <source>
        <dbReference type="Proteomes" id="UP000821853"/>
    </source>
</evidence>
<protein>
    <recommendedName>
        <fullName evidence="3">Reverse transcriptase domain-containing protein</fullName>
    </recommendedName>
</protein>
<keyword evidence="2" id="KW-1185">Reference proteome</keyword>
<organism evidence="1 2">
    <name type="scientific">Haemaphysalis longicornis</name>
    <name type="common">Bush tick</name>
    <dbReference type="NCBI Taxonomy" id="44386"/>
    <lineage>
        <taxon>Eukaryota</taxon>
        <taxon>Metazoa</taxon>
        <taxon>Ecdysozoa</taxon>
        <taxon>Arthropoda</taxon>
        <taxon>Chelicerata</taxon>
        <taxon>Arachnida</taxon>
        <taxon>Acari</taxon>
        <taxon>Parasitiformes</taxon>
        <taxon>Ixodida</taxon>
        <taxon>Ixodoidea</taxon>
        <taxon>Ixodidae</taxon>
        <taxon>Haemaphysalinae</taxon>
        <taxon>Haemaphysalis</taxon>
    </lineage>
</organism>
<dbReference type="EMBL" id="JABSTR010000003">
    <property type="protein sequence ID" value="KAH9365222.1"/>
    <property type="molecule type" value="Genomic_DNA"/>
</dbReference>
<dbReference type="OrthoDB" id="8064698at2759"/>
<dbReference type="VEuPathDB" id="VectorBase:HLOH_053492"/>
<evidence type="ECO:0008006" key="3">
    <source>
        <dbReference type="Google" id="ProtNLM"/>
    </source>
</evidence>
<gene>
    <name evidence="1" type="ORF">HPB48_017471</name>
</gene>
<name>A0A9J6FFX7_HAELO</name>
<dbReference type="Proteomes" id="UP000821853">
    <property type="component" value="Unassembled WGS sequence"/>
</dbReference>
<sequence length="115" mass="12864">MIKFAENNNVFTPLQHRFLKGFWTTTQLVSSGNALLSSLDKSGQTDIILLDISKAFYWVSRCGLILKPKKSKFPYKMVKKISYLNLRHQFLDIAGNYSHGLSVNSGALQGSVLAP</sequence>
<accession>A0A9J6FFX7</accession>
<evidence type="ECO:0000313" key="1">
    <source>
        <dbReference type="EMBL" id="KAH9365222.1"/>
    </source>
</evidence>
<reference evidence="1 2" key="1">
    <citation type="journal article" date="2020" name="Cell">
        <title>Large-Scale Comparative Analyses of Tick Genomes Elucidate Their Genetic Diversity and Vector Capacities.</title>
        <authorList>
            <consortium name="Tick Genome and Microbiome Consortium (TIGMIC)"/>
            <person name="Jia N."/>
            <person name="Wang J."/>
            <person name="Shi W."/>
            <person name="Du L."/>
            <person name="Sun Y."/>
            <person name="Zhan W."/>
            <person name="Jiang J.F."/>
            <person name="Wang Q."/>
            <person name="Zhang B."/>
            <person name="Ji P."/>
            <person name="Bell-Sakyi L."/>
            <person name="Cui X.M."/>
            <person name="Yuan T.T."/>
            <person name="Jiang B.G."/>
            <person name="Yang W.F."/>
            <person name="Lam T.T."/>
            <person name="Chang Q.C."/>
            <person name="Ding S.J."/>
            <person name="Wang X.J."/>
            <person name="Zhu J.G."/>
            <person name="Ruan X.D."/>
            <person name="Zhao L."/>
            <person name="Wei J.T."/>
            <person name="Ye R.Z."/>
            <person name="Que T.C."/>
            <person name="Du C.H."/>
            <person name="Zhou Y.H."/>
            <person name="Cheng J.X."/>
            <person name="Dai P.F."/>
            <person name="Guo W.B."/>
            <person name="Han X.H."/>
            <person name="Huang E.J."/>
            <person name="Li L.F."/>
            <person name="Wei W."/>
            <person name="Gao Y.C."/>
            <person name="Liu J.Z."/>
            <person name="Shao H.Z."/>
            <person name="Wang X."/>
            <person name="Wang C.C."/>
            <person name="Yang T.C."/>
            <person name="Huo Q.B."/>
            <person name="Li W."/>
            <person name="Chen H.Y."/>
            <person name="Chen S.E."/>
            <person name="Zhou L.G."/>
            <person name="Ni X.B."/>
            <person name="Tian J.H."/>
            <person name="Sheng Y."/>
            <person name="Liu T."/>
            <person name="Pan Y.S."/>
            <person name="Xia L.Y."/>
            <person name="Li J."/>
            <person name="Zhao F."/>
            <person name="Cao W.C."/>
        </authorList>
    </citation>
    <scope>NUCLEOTIDE SEQUENCE [LARGE SCALE GENOMIC DNA]</scope>
    <source>
        <strain evidence="1">HaeL-2018</strain>
    </source>
</reference>
<proteinExistence type="predicted"/>
<comment type="caution">
    <text evidence="1">The sequence shown here is derived from an EMBL/GenBank/DDBJ whole genome shotgun (WGS) entry which is preliminary data.</text>
</comment>
<dbReference type="AlphaFoldDB" id="A0A9J6FFX7"/>